<sequence>MEPLSPLKTIRQLMEQTPLLVDPDRDGPRFQNALAAVPTEKLQAFYLDLDAEGRRRFHYVANVCLGYESWSRLYKDLVLTATQARLSDRLEGAFAHKAAILQQREVELEATRSSLEEELMRLEGENLALRQENQELRTQLAQAQENHEALQHQQQQLLDLVERYQQMVQDLRRLLSRLQGGQTVSG</sequence>
<gene>
    <name evidence="2" type="ORF">ENT08_01615</name>
</gene>
<feature type="coiled-coil region" evidence="1">
    <location>
        <begin position="98"/>
        <end position="181"/>
    </location>
</feature>
<evidence type="ECO:0000313" key="2">
    <source>
        <dbReference type="EMBL" id="HGS04434.1"/>
    </source>
</evidence>
<accession>A0A7V4G6S7</accession>
<evidence type="ECO:0000256" key="1">
    <source>
        <dbReference type="SAM" id="Coils"/>
    </source>
</evidence>
<name>A0A7V4G6S7_9BACT</name>
<proteinExistence type="predicted"/>
<dbReference type="EMBL" id="DSXI01000092">
    <property type="protein sequence ID" value="HGS04434.1"/>
    <property type="molecule type" value="Genomic_DNA"/>
</dbReference>
<keyword evidence="1" id="KW-0175">Coiled coil</keyword>
<organism evidence="2">
    <name type="scientific">Desulfobacca acetoxidans</name>
    <dbReference type="NCBI Taxonomy" id="60893"/>
    <lineage>
        <taxon>Bacteria</taxon>
        <taxon>Pseudomonadati</taxon>
        <taxon>Thermodesulfobacteriota</taxon>
        <taxon>Desulfobaccia</taxon>
        <taxon>Desulfobaccales</taxon>
        <taxon>Desulfobaccaceae</taxon>
        <taxon>Desulfobacca</taxon>
    </lineage>
</organism>
<protein>
    <submittedName>
        <fullName evidence="2">Uncharacterized protein</fullName>
    </submittedName>
</protein>
<dbReference type="AlphaFoldDB" id="A0A7V4G6S7"/>
<comment type="caution">
    <text evidence="2">The sequence shown here is derived from an EMBL/GenBank/DDBJ whole genome shotgun (WGS) entry which is preliminary data.</text>
</comment>
<reference evidence="2" key="1">
    <citation type="journal article" date="2020" name="mSystems">
        <title>Genome- and Community-Level Interaction Insights into Carbon Utilization and Element Cycling Functions of Hydrothermarchaeota in Hydrothermal Sediment.</title>
        <authorList>
            <person name="Zhou Z."/>
            <person name="Liu Y."/>
            <person name="Xu W."/>
            <person name="Pan J."/>
            <person name="Luo Z.H."/>
            <person name="Li M."/>
        </authorList>
    </citation>
    <scope>NUCLEOTIDE SEQUENCE [LARGE SCALE GENOMIC DNA]</scope>
    <source>
        <strain evidence="2">SpSt-548</strain>
    </source>
</reference>